<dbReference type="InterPro" id="IPR027417">
    <property type="entry name" value="P-loop_NTPase"/>
</dbReference>
<evidence type="ECO:0000313" key="13">
    <source>
        <dbReference type="Proteomes" id="UP000239504"/>
    </source>
</evidence>
<keyword evidence="8" id="KW-0413">Isomerase</keyword>
<evidence type="ECO:0000256" key="5">
    <source>
        <dbReference type="ARBA" id="ARBA00022840"/>
    </source>
</evidence>
<dbReference type="InterPro" id="IPR001650">
    <property type="entry name" value="Helicase_C-like"/>
</dbReference>
<keyword evidence="7" id="KW-0234">DNA repair</keyword>
<dbReference type="CDD" id="cd18796">
    <property type="entry name" value="SF2_C_LHR"/>
    <property type="match status" value="1"/>
</dbReference>
<dbReference type="InterPro" id="IPR045628">
    <property type="entry name" value="Lhr_WH_dom"/>
</dbReference>
<dbReference type="SMART" id="SM00487">
    <property type="entry name" value="DEXDc"/>
    <property type="match status" value="1"/>
</dbReference>
<dbReference type="InterPro" id="IPR014001">
    <property type="entry name" value="Helicase_ATP-bd"/>
</dbReference>
<name>A0A2S7K4R2_9PROT</name>
<comment type="caution">
    <text evidence="12">The sequence shown here is derived from an EMBL/GenBank/DDBJ whole genome shotgun (WGS) entry which is preliminary data.</text>
</comment>
<organism evidence="12 13">
    <name type="scientific">Hyphococcus luteus</name>
    <dbReference type="NCBI Taxonomy" id="2058213"/>
    <lineage>
        <taxon>Bacteria</taxon>
        <taxon>Pseudomonadati</taxon>
        <taxon>Pseudomonadota</taxon>
        <taxon>Alphaproteobacteria</taxon>
        <taxon>Parvularculales</taxon>
        <taxon>Parvularculaceae</taxon>
        <taxon>Hyphococcus</taxon>
    </lineage>
</organism>
<evidence type="ECO:0000256" key="1">
    <source>
        <dbReference type="ARBA" id="ARBA00022741"/>
    </source>
</evidence>
<dbReference type="Pfam" id="PF00271">
    <property type="entry name" value="Helicase_C"/>
    <property type="match status" value="1"/>
</dbReference>
<evidence type="ECO:0000256" key="9">
    <source>
        <dbReference type="ARBA" id="ARBA00093467"/>
    </source>
</evidence>
<comment type="similarity">
    <text evidence="9">Belongs to the Lhr helicase family. Lhr-Core subfamily.</text>
</comment>
<dbReference type="PANTHER" id="PTHR47962">
    <property type="entry name" value="ATP-DEPENDENT HELICASE LHR-RELATED-RELATED"/>
    <property type="match status" value="1"/>
</dbReference>
<dbReference type="InterPro" id="IPR013701">
    <property type="entry name" value="Lhr-like_DEAD/DEAH_assoc"/>
</dbReference>
<dbReference type="Pfam" id="PF08494">
    <property type="entry name" value="DEAD_assoc"/>
    <property type="match status" value="1"/>
</dbReference>
<dbReference type="GO" id="GO:0005524">
    <property type="term" value="F:ATP binding"/>
    <property type="evidence" value="ECO:0007669"/>
    <property type="project" value="UniProtKB-KW"/>
</dbReference>
<dbReference type="InterPro" id="IPR026362">
    <property type="entry name" value="DEXH_lig_assoc"/>
</dbReference>
<dbReference type="GO" id="GO:0006281">
    <property type="term" value="P:DNA repair"/>
    <property type="evidence" value="ECO:0007669"/>
    <property type="project" value="UniProtKB-KW"/>
</dbReference>
<dbReference type="SMART" id="SM00490">
    <property type="entry name" value="HELICc"/>
    <property type="match status" value="1"/>
</dbReference>
<evidence type="ECO:0000313" key="12">
    <source>
        <dbReference type="EMBL" id="PQA87493.1"/>
    </source>
</evidence>
<dbReference type="PROSITE" id="PS51192">
    <property type="entry name" value="HELICASE_ATP_BIND_1"/>
    <property type="match status" value="1"/>
</dbReference>
<dbReference type="InterPro" id="IPR052511">
    <property type="entry name" value="ATP-dep_Helicase"/>
</dbReference>
<dbReference type="Gene3D" id="3.40.50.300">
    <property type="entry name" value="P-loop containing nucleotide triphosphate hydrolases"/>
    <property type="match status" value="2"/>
</dbReference>
<keyword evidence="1" id="KW-0547">Nucleotide-binding</keyword>
<dbReference type="PIRSF" id="PIRSF037307">
    <property type="entry name" value="Lhr-like_helic_prd"/>
    <property type="match status" value="1"/>
</dbReference>
<dbReference type="Pfam" id="PF00270">
    <property type="entry name" value="DEAD"/>
    <property type="match status" value="1"/>
</dbReference>
<dbReference type="SUPFAM" id="SSF52540">
    <property type="entry name" value="P-loop containing nucleoside triphosphate hydrolases"/>
    <property type="match status" value="1"/>
</dbReference>
<reference evidence="12 13" key="1">
    <citation type="submission" date="2017-12" db="EMBL/GenBank/DDBJ databases">
        <authorList>
            <person name="Hurst M.R.H."/>
        </authorList>
    </citation>
    <scope>NUCLEOTIDE SEQUENCE [LARGE SCALE GENOMIC DNA]</scope>
    <source>
        <strain evidence="12 13">SY-3-19</strain>
    </source>
</reference>
<evidence type="ECO:0000259" key="10">
    <source>
        <dbReference type="PROSITE" id="PS51192"/>
    </source>
</evidence>
<dbReference type="GO" id="GO:0003677">
    <property type="term" value="F:DNA binding"/>
    <property type="evidence" value="ECO:0007669"/>
    <property type="project" value="UniProtKB-KW"/>
</dbReference>
<keyword evidence="5" id="KW-0067">ATP-binding</keyword>
<keyword evidence="13" id="KW-1185">Reference proteome</keyword>
<dbReference type="GO" id="GO:0016874">
    <property type="term" value="F:ligase activity"/>
    <property type="evidence" value="ECO:0007669"/>
    <property type="project" value="UniProtKB-KW"/>
</dbReference>
<dbReference type="Proteomes" id="UP000239504">
    <property type="component" value="Unassembled WGS sequence"/>
</dbReference>
<evidence type="ECO:0000256" key="7">
    <source>
        <dbReference type="ARBA" id="ARBA00023204"/>
    </source>
</evidence>
<dbReference type="PROSITE" id="PS51194">
    <property type="entry name" value="HELICASE_CTER"/>
    <property type="match status" value="1"/>
</dbReference>
<dbReference type="NCBIfam" id="TIGR04121">
    <property type="entry name" value="DEXH_lig_assoc"/>
    <property type="match status" value="1"/>
</dbReference>
<evidence type="ECO:0000256" key="2">
    <source>
        <dbReference type="ARBA" id="ARBA00022763"/>
    </source>
</evidence>
<dbReference type="InterPro" id="IPR017170">
    <property type="entry name" value="Lhr-like"/>
</dbReference>
<gene>
    <name evidence="12" type="ORF">CW354_11875</name>
</gene>
<dbReference type="PANTHER" id="PTHR47962:SF3">
    <property type="entry name" value="LARGE ATP-DEPENDENT HELICASE-RELATED PROTEIN"/>
    <property type="match status" value="1"/>
</dbReference>
<sequence length="830" mass="91930">MLAGVPSKTSASQGPLPPKFAEWFASRGWQARAHQLDCLAADREGLSFLLIAPTGGGKTLAGFLPSLVELDERPAAEKGKLHTLYISPLKALAVDVARNVGAPVAEIELGVSIETRTGDTPAARRQRQKFRPPDILMTTPESLSILLASPDARDYFSGLKRVILDELHALIPNKRGHLLSLALARLRALAPEIRFAGLSATVPDAKPLIDYLTPQHKDGVKSAKLIRGKSGAKPQVDVLMSEERIPWAGHTGRHAFQEVYERIKAAKLTLVFVNTRSQAEITFASLWKLNDDNLPIALHHGSLEVDRRRKVEAAMTRGELRAVVCTSTLDLGIDWGDVDLVIQMGAPKGASRLTQRIGRANHRMNEPSAALLAPANRMEVLECIAAKQAIEEGALDGDPPRKGTLDVLAQHILGMACAEPFRADDLYEEIRTASPYADLPRKDFDDAVEFVATGGYALKRYDRYRRIVKTTEGTYRVRDKLAIQQYKMNVGTITEAAEINIRLASSKGPKRPGRKLGTIEEWFFETINIGDAFYFAGEVLRLERIDGNDAVVTRTSAESPRLPSWGGNKYPWSTYLADRVRHMLYNVDDWKAYPDQVRDWLEKQREVALIPKPDELLVETFPYHGRFFLVCYPFEGWLAHQTLGMLATRRLERLGKQPIGFVPTEYALSVWSRQDMSDVDMAALFDEDMLGDDLEAWTAEATVMKRTFRNCATIAGLIEKKYPGQEKTGRQVSFSADLIYNVLREHEPDHLLLRAAWDDAAGGFMDIARLQSVLTRAKGRVVASPLTQVSPLAVPVMLEIGREGVAKSASEEMLKAASDELIATAMGGAQ</sequence>
<dbReference type="AlphaFoldDB" id="A0A2S7K4R2"/>
<dbReference type="Pfam" id="PF19306">
    <property type="entry name" value="WHD_Lhr"/>
    <property type="match status" value="1"/>
</dbReference>
<dbReference type="OrthoDB" id="9815222at2"/>
<feature type="domain" description="Helicase C-terminal" evidence="11">
    <location>
        <begin position="255"/>
        <end position="406"/>
    </location>
</feature>
<feature type="domain" description="Helicase ATP-binding" evidence="10">
    <location>
        <begin position="39"/>
        <end position="220"/>
    </location>
</feature>
<keyword evidence="6" id="KW-0238">DNA-binding</keyword>
<dbReference type="GO" id="GO:0016887">
    <property type="term" value="F:ATP hydrolysis activity"/>
    <property type="evidence" value="ECO:0007669"/>
    <property type="project" value="TreeGrafter"/>
</dbReference>
<evidence type="ECO:0000256" key="4">
    <source>
        <dbReference type="ARBA" id="ARBA00022806"/>
    </source>
</evidence>
<dbReference type="EMBL" id="PJCH01000007">
    <property type="protein sequence ID" value="PQA87493.1"/>
    <property type="molecule type" value="Genomic_DNA"/>
</dbReference>
<evidence type="ECO:0000256" key="8">
    <source>
        <dbReference type="ARBA" id="ARBA00023235"/>
    </source>
</evidence>
<proteinExistence type="inferred from homology"/>
<accession>A0A2S7K4R2</accession>
<dbReference type="InterPro" id="IPR011545">
    <property type="entry name" value="DEAD/DEAH_box_helicase_dom"/>
</dbReference>
<evidence type="ECO:0000256" key="6">
    <source>
        <dbReference type="ARBA" id="ARBA00023125"/>
    </source>
</evidence>
<keyword evidence="3" id="KW-0378">Hydrolase</keyword>
<evidence type="ECO:0000256" key="3">
    <source>
        <dbReference type="ARBA" id="ARBA00022801"/>
    </source>
</evidence>
<evidence type="ECO:0000259" key="11">
    <source>
        <dbReference type="PROSITE" id="PS51194"/>
    </source>
</evidence>
<protein>
    <submittedName>
        <fullName evidence="12">DNA ligase-associated DEXH box helicase</fullName>
    </submittedName>
</protein>
<keyword evidence="4" id="KW-0347">Helicase</keyword>
<keyword evidence="12" id="KW-0436">Ligase</keyword>
<dbReference type="GO" id="GO:0004386">
    <property type="term" value="F:helicase activity"/>
    <property type="evidence" value="ECO:0007669"/>
    <property type="project" value="UniProtKB-KW"/>
</dbReference>
<keyword evidence="2" id="KW-0227">DNA damage</keyword>